<dbReference type="InterPro" id="IPR008271">
    <property type="entry name" value="Ser/Thr_kinase_AS"/>
</dbReference>
<evidence type="ECO:0000256" key="11">
    <source>
        <dbReference type="SAM" id="MobiDB-lite"/>
    </source>
</evidence>
<dbReference type="GO" id="GO:0004693">
    <property type="term" value="F:cyclin-dependent protein serine/threonine kinase activity"/>
    <property type="evidence" value="ECO:0007669"/>
    <property type="project" value="TreeGrafter"/>
</dbReference>
<dbReference type="SUPFAM" id="SSF56112">
    <property type="entry name" value="Protein kinase-like (PK-like)"/>
    <property type="match status" value="1"/>
</dbReference>
<name>A0A2S5B2Q7_9BASI</name>
<dbReference type="Pfam" id="PF00069">
    <property type="entry name" value="Pkinase"/>
    <property type="match status" value="1"/>
</dbReference>
<feature type="compositionally biased region" description="Basic and acidic residues" evidence="11">
    <location>
        <begin position="263"/>
        <end position="316"/>
    </location>
</feature>
<feature type="region of interest" description="Disordered" evidence="11">
    <location>
        <begin position="1"/>
        <end position="36"/>
    </location>
</feature>
<comment type="similarity">
    <text evidence="2">Belongs to the protein kinase superfamily. CMGC Ser/Thr protein kinase family. CDC2/CDKX subfamily.</text>
</comment>
<dbReference type="GO" id="GO:0005524">
    <property type="term" value="F:ATP binding"/>
    <property type="evidence" value="ECO:0007669"/>
    <property type="project" value="UniProtKB-KW"/>
</dbReference>
<evidence type="ECO:0000313" key="13">
    <source>
        <dbReference type="EMBL" id="POY71059.1"/>
    </source>
</evidence>
<feature type="compositionally biased region" description="Low complexity" evidence="11">
    <location>
        <begin position="18"/>
        <end position="36"/>
    </location>
</feature>
<feature type="compositionally biased region" description="Acidic residues" evidence="11">
    <location>
        <begin position="479"/>
        <end position="488"/>
    </location>
</feature>
<feature type="region of interest" description="Disordered" evidence="11">
    <location>
        <begin position="593"/>
        <end position="665"/>
    </location>
</feature>
<keyword evidence="8" id="KW-0067">ATP-binding</keyword>
<dbReference type="STRING" id="741276.A0A2S5B2Q7"/>
<dbReference type="PANTHER" id="PTHR24056">
    <property type="entry name" value="CELL DIVISION PROTEIN KINASE"/>
    <property type="match status" value="1"/>
</dbReference>
<feature type="region of interest" description="Disordered" evidence="11">
    <location>
        <begin position="64"/>
        <end position="562"/>
    </location>
</feature>
<feature type="compositionally biased region" description="Pro residues" evidence="11">
    <location>
        <begin position="1072"/>
        <end position="1083"/>
    </location>
</feature>
<feature type="compositionally biased region" description="Basic and acidic residues" evidence="11">
    <location>
        <begin position="415"/>
        <end position="441"/>
    </location>
</feature>
<feature type="region of interest" description="Disordered" evidence="11">
    <location>
        <begin position="1179"/>
        <end position="1233"/>
    </location>
</feature>
<protein>
    <recommendedName>
        <fullName evidence="3">[RNA-polymerase]-subunit kinase</fullName>
        <ecNumber evidence="3">2.7.11.23</ecNumber>
    </recommendedName>
</protein>
<evidence type="ECO:0000256" key="8">
    <source>
        <dbReference type="ARBA" id="ARBA00022840"/>
    </source>
</evidence>
<dbReference type="InterPro" id="IPR011009">
    <property type="entry name" value="Kinase-like_dom_sf"/>
</dbReference>
<gene>
    <name evidence="13" type="ORF">BMF94_5986</name>
</gene>
<organism evidence="13 14">
    <name type="scientific">Rhodotorula taiwanensis</name>
    <dbReference type="NCBI Taxonomy" id="741276"/>
    <lineage>
        <taxon>Eukaryota</taxon>
        <taxon>Fungi</taxon>
        <taxon>Dikarya</taxon>
        <taxon>Basidiomycota</taxon>
        <taxon>Pucciniomycotina</taxon>
        <taxon>Microbotryomycetes</taxon>
        <taxon>Sporidiobolales</taxon>
        <taxon>Sporidiobolaceae</taxon>
        <taxon>Rhodotorula</taxon>
    </lineage>
</organism>
<dbReference type="FunFam" id="1.10.510.10:FF:000415">
    <property type="entry name" value="CMGC/CDK/CRK7 protein kinase, variant"/>
    <property type="match status" value="1"/>
</dbReference>
<feature type="compositionally biased region" description="Low complexity" evidence="11">
    <location>
        <begin position="64"/>
        <end position="76"/>
    </location>
</feature>
<evidence type="ECO:0000256" key="4">
    <source>
        <dbReference type="ARBA" id="ARBA00022527"/>
    </source>
</evidence>
<evidence type="ECO:0000256" key="7">
    <source>
        <dbReference type="ARBA" id="ARBA00022777"/>
    </source>
</evidence>
<keyword evidence="5" id="KW-0808">Transferase</keyword>
<dbReference type="GO" id="GO:0005634">
    <property type="term" value="C:nucleus"/>
    <property type="evidence" value="ECO:0007669"/>
    <property type="project" value="UniProtKB-SubCell"/>
</dbReference>
<feature type="domain" description="Protein kinase" evidence="12">
    <location>
        <begin position="714"/>
        <end position="1033"/>
    </location>
</feature>
<dbReference type="AlphaFoldDB" id="A0A2S5B2Q7"/>
<keyword evidence="9" id="KW-0539">Nucleus</keyword>
<feature type="compositionally biased region" description="Pro residues" evidence="11">
    <location>
        <begin position="600"/>
        <end position="620"/>
    </location>
</feature>
<dbReference type="EC" id="2.7.11.23" evidence="3"/>
<dbReference type="Gene3D" id="3.30.200.20">
    <property type="entry name" value="Phosphorylase Kinase, domain 1"/>
    <property type="match status" value="1"/>
</dbReference>
<feature type="compositionally biased region" description="Low complexity" evidence="11">
    <location>
        <begin position="535"/>
        <end position="557"/>
    </location>
</feature>
<keyword evidence="4" id="KW-0723">Serine/threonine-protein kinase</keyword>
<feature type="compositionally biased region" description="Basic and acidic residues" evidence="11">
    <location>
        <begin position="489"/>
        <end position="506"/>
    </location>
</feature>
<dbReference type="PANTHER" id="PTHR24056:SF233">
    <property type="entry name" value="CYCLIN-DEPENDENT KINASE 9"/>
    <property type="match status" value="1"/>
</dbReference>
<comment type="caution">
    <text evidence="13">The sequence shown here is derived from an EMBL/GenBank/DDBJ whole genome shotgun (WGS) entry which is preliminary data.</text>
</comment>
<keyword evidence="14" id="KW-1185">Reference proteome</keyword>
<feature type="compositionally biased region" description="Basic and acidic residues" evidence="11">
    <location>
        <begin position="324"/>
        <end position="333"/>
    </location>
</feature>
<evidence type="ECO:0000256" key="3">
    <source>
        <dbReference type="ARBA" id="ARBA00012409"/>
    </source>
</evidence>
<dbReference type="PROSITE" id="PS50011">
    <property type="entry name" value="PROTEIN_KINASE_DOM"/>
    <property type="match status" value="1"/>
</dbReference>
<dbReference type="GO" id="GO:0008353">
    <property type="term" value="F:RNA polymerase II CTD heptapeptide repeat kinase activity"/>
    <property type="evidence" value="ECO:0007669"/>
    <property type="project" value="UniProtKB-EC"/>
</dbReference>
<keyword evidence="7" id="KW-0418">Kinase</keyword>
<feature type="compositionally biased region" description="Polar residues" evidence="11">
    <location>
        <begin position="625"/>
        <end position="638"/>
    </location>
</feature>
<keyword evidence="6" id="KW-0547">Nucleotide-binding</keyword>
<dbReference type="EMBL" id="PJQD01000088">
    <property type="protein sequence ID" value="POY71059.1"/>
    <property type="molecule type" value="Genomic_DNA"/>
</dbReference>
<dbReference type="OrthoDB" id="28397at2759"/>
<evidence type="ECO:0000313" key="14">
    <source>
        <dbReference type="Proteomes" id="UP000237144"/>
    </source>
</evidence>
<dbReference type="Gene3D" id="1.10.510.10">
    <property type="entry name" value="Transferase(Phosphotransferase) domain 1"/>
    <property type="match status" value="1"/>
</dbReference>
<dbReference type="Proteomes" id="UP000237144">
    <property type="component" value="Unassembled WGS sequence"/>
</dbReference>
<evidence type="ECO:0000256" key="9">
    <source>
        <dbReference type="ARBA" id="ARBA00023242"/>
    </source>
</evidence>
<proteinExistence type="inferred from homology"/>
<dbReference type="PROSITE" id="PS00108">
    <property type="entry name" value="PROTEIN_KINASE_ST"/>
    <property type="match status" value="1"/>
</dbReference>
<accession>A0A2S5B2Q7</accession>
<feature type="region of interest" description="Disordered" evidence="11">
    <location>
        <begin position="1044"/>
        <end position="1098"/>
    </location>
</feature>
<evidence type="ECO:0000256" key="10">
    <source>
        <dbReference type="ARBA" id="ARBA00049280"/>
    </source>
</evidence>
<sequence>MPPADTAKPDATGLSIKGSAAAGAAASGTAESGKQATTSKLALAGAATSGSARPKLSFALKLSAATKSPPKASPPKIKLDASPKSASAGVKRASTALTDALQADTGGLAVNGASASGTERDTKSPAADQGPARVNVRGKARASEEPTVDPLSQKALEALRNGELPGSVPAASEGSDRGSRSPQPSRRVAQDHVPPRASATLRQVSPRMRSYEYGQDSGLDALPYDEGAAIEARNRSDAPPPAVRASGRRSQDRESRSPPPYNRCRDYDAERYRHAHEMDRERYSRDDYRDRTPDYRQERPQRLAPRHYNEGRDLHDSAGFGGHSGDRWDDRHGSSRRPHHDGAYNGASSSYQRAAYHRPDSYHQSSYGSTSGHIAPNDDYRYPRAGYPQVEPPLPYHDEPAREPERHAGSSASQKSREYRRDAERDREGAGLRRRESREGDSGPPAKRARRESDASSRRASSPQARSNRDRSRSAFSGEESEEGEIEEDAHQPKSILDPDAHKRVNDLIGGVAPVDSNRSLRRDYARTITPNLPARPTAPRAAPAPASAVFTSPATSRGSLPLRPAPVTMSGRGILPPAPVVPPFPASQPLARLPSYGAAPPPPSPPRAMLDPPPAPYHPAVPTEVTSGGPQPSTTPVNALEDQTKTPAASGVDSPAAEHPPPAVRTQMPQDELWLRPFAASEEIDGIFASQRSAPAAPPADRRYVGSSHIGEYTLQEKLGEGTFGVVWKGLRGGPASATGPAAEEEEARLLQRGLRVKRGDVVALKQIIFHNEGDGLPITSVREIRILKMLDHPNVVPVVDIAFEPADHANFKIGKTFMVFPYMDHDLAGLLENRSVQLEPAHIKQYSKQLLEGTAYLHRNLILHRDMKAANLLINNEGQLMIADFGLARSIHKAEQNEAYTSCVVTRWYRPPELLLGEKRYHTPVDMWGVACVMAEMYHRSPIFPGQSDLDQACKIFAACGRPTSQSMPGWDQLPGVEGHEKFNWLDSGRSIRADWSHRADELFGDLMDRILVLDPKKRLTATEALDHDWFWTEPFPTDPSRMPRYTSSHEMDGRKRKEEQHAAMGAMPMQPPPQAFPPQPNGGMRPAGPPIPAYGNPAAPIPPYGNGAVPHQPPVPVGAFNGPPLPAPMQYQQPAPMAAYSAPPPMQGPSGMMAGMNAGMGGGGGLRSYAAAGPPIATAGGFNARRPGPSQFENRPGASWQSLPPRPESGAPQGGPKGKVNLFSKLGAKR</sequence>
<evidence type="ECO:0000259" key="12">
    <source>
        <dbReference type="PROSITE" id="PS50011"/>
    </source>
</evidence>
<dbReference type="SMART" id="SM00220">
    <property type="entry name" value="S_TKc"/>
    <property type="match status" value="1"/>
</dbReference>
<feature type="compositionally biased region" description="Basic and acidic residues" evidence="11">
    <location>
        <begin position="396"/>
        <end position="408"/>
    </location>
</feature>
<feature type="compositionally biased region" description="Basic and acidic residues" evidence="11">
    <location>
        <begin position="1050"/>
        <end position="1064"/>
    </location>
</feature>
<evidence type="ECO:0000256" key="5">
    <source>
        <dbReference type="ARBA" id="ARBA00022679"/>
    </source>
</evidence>
<evidence type="ECO:0000256" key="6">
    <source>
        <dbReference type="ARBA" id="ARBA00022741"/>
    </source>
</evidence>
<evidence type="ECO:0000256" key="1">
    <source>
        <dbReference type="ARBA" id="ARBA00004123"/>
    </source>
</evidence>
<comment type="catalytic activity">
    <reaction evidence="10">
        <text>[DNA-directed RNA polymerase] + ATP = phospho-[DNA-directed RNA polymerase] + ADP + H(+)</text>
        <dbReference type="Rhea" id="RHEA:10216"/>
        <dbReference type="Rhea" id="RHEA-COMP:11321"/>
        <dbReference type="Rhea" id="RHEA-COMP:11322"/>
        <dbReference type="ChEBI" id="CHEBI:15378"/>
        <dbReference type="ChEBI" id="CHEBI:30616"/>
        <dbReference type="ChEBI" id="CHEBI:43176"/>
        <dbReference type="ChEBI" id="CHEBI:68546"/>
        <dbReference type="ChEBI" id="CHEBI:456216"/>
        <dbReference type="EC" id="2.7.11.23"/>
    </reaction>
</comment>
<evidence type="ECO:0000256" key="2">
    <source>
        <dbReference type="ARBA" id="ARBA00006485"/>
    </source>
</evidence>
<dbReference type="InterPro" id="IPR000719">
    <property type="entry name" value="Prot_kinase_dom"/>
</dbReference>
<comment type="subcellular location">
    <subcellularLocation>
        <location evidence="1">Nucleus</location>
    </subcellularLocation>
</comment>
<feature type="compositionally biased region" description="Polar residues" evidence="11">
    <location>
        <begin position="362"/>
        <end position="372"/>
    </location>
</feature>
<reference evidence="13 14" key="1">
    <citation type="journal article" date="2018" name="Front. Microbiol.">
        <title>Prospects for Fungal Bioremediation of Acidic Radioactive Waste Sites: Characterization and Genome Sequence of Rhodotorula taiwanensis MD1149.</title>
        <authorList>
            <person name="Tkavc R."/>
            <person name="Matrosova V.Y."/>
            <person name="Grichenko O.E."/>
            <person name="Gostincar C."/>
            <person name="Volpe R.P."/>
            <person name="Klimenkova P."/>
            <person name="Gaidamakova E.K."/>
            <person name="Zhou C.E."/>
            <person name="Stewart B.J."/>
            <person name="Lyman M.G."/>
            <person name="Malfatti S.A."/>
            <person name="Rubinfeld B."/>
            <person name="Courtot M."/>
            <person name="Singh J."/>
            <person name="Dalgard C.L."/>
            <person name="Hamilton T."/>
            <person name="Frey K.G."/>
            <person name="Gunde-Cimerman N."/>
            <person name="Dugan L."/>
            <person name="Daly M.J."/>
        </authorList>
    </citation>
    <scope>NUCLEOTIDE SEQUENCE [LARGE SCALE GENOMIC DNA]</scope>
    <source>
        <strain evidence="13 14">MD1149</strain>
    </source>
</reference>
<dbReference type="InterPro" id="IPR050108">
    <property type="entry name" value="CDK"/>
</dbReference>